<organism evidence="1">
    <name type="scientific">Anguilla anguilla</name>
    <name type="common">European freshwater eel</name>
    <name type="synonym">Muraena anguilla</name>
    <dbReference type="NCBI Taxonomy" id="7936"/>
    <lineage>
        <taxon>Eukaryota</taxon>
        <taxon>Metazoa</taxon>
        <taxon>Chordata</taxon>
        <taxon>Craniata</taxon>
        <taxon>Vertebrata</taxon>
        <taxon>Euteleostomi</taxon>
        <taxon>Actinopterygii</taxon>
        <taxon>Neopterygii</taxon>
        <taxon>Teleostei</taxon>
        <taxon>Anguilliformes</taxon>
        <taxon>Anguillidae</taxon>
        <taxon>Anguilla</taxon>
    </lineage>
</organism>
<protein>
    <submittedName>
        <fullName evidence="1">Uncharacterized protein</fullName>
    </submittedName>
</protein>
<reference evidence="1" key="1">
    <citation type="submission" date="2014-11" db="EMBL/GenBank/DDBJ databases">
        <authorList>
            <person name="Amaro Gonzalez C."/>
        </authorList>
    </citation>
    <scope>NUCLEOTIDE SEQUENCE</scope>
</reference>
<dbReference type="AlphaFoldDB" id="A0A0E9WW19"/>
<proteinExistence type="predicted"/>
<evidence type="ECO:0000313" key="1">
    <source>
        <dbReference type="EMBL" id="JAH94637.1"/>
    </source>
</evidence>
<reference evidence="1" key="2">
    <citation type="journal article" date="2015" name="Fish Shellfish Immunol.">
        <title>Early steps in the European eel (Anguilla anguilla)-Vibrio vulnificus interaction in the gills: Role of the RtxA13 toxin.</title>
        <authorList>
            <person name="Callol A."/>
            <person name="Pajuelo D."/>
            <person name="Ebbesson L."/>
            <person name="Teles M."/>
            <person name="MacKenzie S."/>
            <person name="Amaro C."/>
        </authorList>
    </citation>
    <scope>NUCLEOTIDE SEQUENCE</scope>
</reference>
<accession>A0A0E9WW19</accession>
<name>A0A0E9WW19_ANGAN</name>
<sequence>MQVHSPLSGTLNTFVRPQSCTRHITTPCLPVCTQKVSFNNRYTFTTHLTHI</sequence>
<dbReference type="EMBL" id="GBXM01013940">
    <property type="protein sequence ID" value="JAH94637.1"/>
    <property type="molecule type" value="Transcribed_RNA"/>
</dbReference>